<dbReference type="Gene3D" id="3.30.70.2170">
    <property type="match status" value="1"/>
</dbReference>
<keyword evidence="6" id="KW-0406">Ion transport</keyword>
<dbReference type="PANTHER" id="PTHR11629">
    <property type="entry name" value="VACUOLAR PROTON ATPASES"/>
    <property type="match status" value="1"/>
</dbReference>
<dbReference type="PANTHER" id="PTHR11629:SF63">
    <property type="entry name" value="V-TYPE PROTON ATPASE SUBUNIT A"/>
    <property type="match status" value="1"/>
</dbReference>
<keyword evidence="7 9" id="KW-0472">Membrane</keyword>
<reference evidence="10 11" key="1">
    <citation type="submission" date="2016-10" db="EMBL/GenBank/DDBJ databases">
        <authorList>
            <person name="de Groot N.N."/>
        </authorList>
    </citation>
    <scope>NUCLEOTIDE SEQUENCE [LARGE SCALE GENOMIC DNA]</scope>
    <source>
        <strain evidence="10 11">DSM 1283</strain>
    </source>
</reference>
<feature type="transmembrane region" description="Helical" evidence="9">
    <location>
        <begin position="587"/>
        <end position="608"/>
    </location>
</feature>
<keyword evidence="4 9" id="KW-0812">Transmembrane</keyword>
<sequence length="633" mass="72346">MIEKMKFISITGPKNEFDRVVNVYLNKYEIHLENALTELSSVKNLKPFVEINPYKEVLSRSEEIIKKLDNTGPYKKKDMSVEEASNYLNSVLSQLEELNAKKKELKAQRSHLYELIKQIEPFRHLNYDINKILQFKFIKFRFGRISYEYYTKFSKHVYDNLTTLFIECDRDAEYVWGVYFVPERDSAKVDAIYSSLHFEKMFLPNEYEGTPEEAYNTIIEKQKQISDQIDTLRVQIKEQLQTVKDDVLSAYNTLITFSNNFDVRKMAACTKKKEESNLYFILCGWVTEANSNRLLSDMEKENDIYCIVEDDHASLTTKPPTKLKNLRIFKPFEMFIKMYGTPAYNEIDPTFFVAITYSLLFGMMFGDVGQGICLILGGALIYKLKKSNLAAIIASAGIFSTIFGFLYGSIFGFEDVIPHLWLNPMENVMTVLLTAVGFGVALILIAMILNIINGLKAKDTERVLFDTNGVAGLVFYGAAITCIALTATGKSLPATIILVIFFVIPLLLIFFKEPLTHLIQKKSEILPDSKIMFFVESLFELVEILLSYVTNTISFLRVGAFAMSHVAMMGVVMLLGQAESAHPNIFIIILGNIFVAGMEGLIVGIQVLRLEYYEMFSRFYKGTGKEFKPFKNK</sequence>
<dbReference type="EMBL" id="FOWD01000034">
    <property type="protein sequence ID" value="SFO51150.1"/>
    <property type="molecule type" value="Genomic_DNA"/>
</dbReference>
<keyword evidence="8" id="KW-0175">Coiled coil</keyword>
<dbReference type="Pfam" id="PF01496">
    <property type="entry name" value="V_ATPase_I"/>
    <property type="match status" value="1"/>
</dbReference>
<feature type="transmembrane region" description="Helical" evidence="9">
    <location>
        <begin position="492"/>
        <end position="511"/>
    </location>
</feature>
<dbReference type="OrthoDB" id="9803814at2"/>
<name>A0A1I5HT29_9FIRM</name>
<accession>A0A1I5HT29</accession>
<evidence type="ECO:0000313" key="11">
    <source>
        <dbReference type="Proteomes" id="UP000198806"/>
    </source>
</evidence>
<gene>
    <name evidence="10" type="ORF">SAMN04489757_1346</name>
</gene>
<dbReference type="InterPro" id="IPR002490">
    <property type="entry name" value="V-ATPase_116kDa_su"/>
</dbReference>
<evidence type="ECO:0000313" key="10">
    <source>
        <dbReference type="EMBL" id="SFO51150.1"/>
    </source>
</evidence>
<dbReference type="RefSeq" id="WP_091687822.1">
    <property type="nucleotide sequence ID" value="NZ_BAABFM010000025.1"/>
</dbReference>
<evidence type="ECO:0000256" key="2">
    <source>
        <dbReference type="ARBA" id="ARBA00009904"/>
    </source>
</evidence>
<feature type="transmembrane region" description="Helical" evidence="9">
    <location>
        <begin position="430"/>
        <end position="452"/>
    </location>
</feature>
<feature type="transmembrane region" description="Helical" evidence="9">
    <location>
        <begin position="555"/>
        <end position="575"/>
    </location>
</feature>
<dbReference type="GO" id="GO:0033179">
    <property type="term" value="C:proton-transporting V-type ATPase, V0 domain"/>
    <property type="evidence" value="ECO:0007669"/>
    <property type="project" value="InterPro"/>
</dbReference>
<feature type="coiled-coil region" evidence="8">
    <location>
        <begin position="81"/>
        <end position="115"/>
    </location>
</feature>
<comment type="subcellular location">
    <subcellularLocation>
        <location evidence="1">Membrane</location>
        <topology evidence="1">Multi-pass membrane protein</topology>
    </subcellularLocation>
</comment>
<feature type="transmembrane region" description="Helical" evidence="9">
    <location>
        <begin position="351"/>
        <end position="382"/>
    </location>
</feature>
<evidence type="ECO:0000256" key="5">
    <source>
        <dbReference type="ARBA" id="ARBA00022989"/>
    </source>
</evidence>
<evidence type="ECO:0000256" key="1">
    <source>
        <dbReference type="ARBA" id="ARBA00004141"/>
    </source>
</evidence>
<evidence type="ECO:0000256" key="4">
    <source>
        <dbReference type="ARBA" id="ARBA00022692"/>
    </source>
</evidence>
<dbReference type="GO" id="GO:0016471">
    <property type="term" value="C:vacuolar proton-transporting V-type ATPase complex"/>
    <property type="evidence" value="ECO:0007669"/>
    <property type="project" value="TreeGrafter"/>
</dbReference>
<dbReference type="GO" id="GO:0051117">
    <property type="term" value="F:ATPase binding"/>
    <property type="evidence" value="ECO:0007669"/>
    <property type="project" value="TreeGrafter"/>
</dbReference>
<keyword evidence="11" id="KW-1185">Reference proteome</keyword>
<protein>
    <submittedName>
        <fullName evidence="10">V/A-type H+-transporting ATPase subunit I</fullName>
    </submittedName>
</protein>
<evidence type="ECO:0000256" key="6">
    <source>
        <dbReference type="ARBA" id="ARBA00023065"/>
    </source>
</evidence>
<dbReference type="AlphaFoldDB" id="A0A1I5HT29"/>
<feature type="transmembrane region" description="Helical" evidence="9">
    <location>
        <begin position="389"/>
        <end position="410"/>
    </location>
</feature>
<dbReference type="STRING" id="1527.SAMN04489757_1346"/>
<comment type="similarity">
    <text evidence="2">Belongs to the V-ATPase 116 kDa subunit family.</text>
</comment>
<keyword evidence="5 9" id="KW-1133">Transmembrane helix</keyword>
<evidence type="ECO:0000256" key="9">
    <source>
        <dbReference type="SAM" id="Phobius"/>
    </source>
</evidence>
<evidence type="ECO:0000256" key="7">
    <source>
        <dbReference type="ARBA" id="ARBA00023136"/>
    </source>
</evidence>
<organism evidence="10 11">
    <name type="scientific">Anaerocolumna aminovalerica</name>
    <dbReference type="NCBI Taxonomy" id="1527"/>
    <lineage>
        <taxon>Bacteria</taxon>
        <taxon>Bacillati</taxon>
        <taxon>Bacillota</taxon>
        <taxon>Clostridia</taxon>
        <taxon>Lachnospirales</taxon>
        <taxon>Lachnospiraceae</taxon>
        <taxon>Anaerocolumna</taxon>
    </lineage>
</organism>
<evidence type="ECO:0000256" key="3">
    <source>
        <dbReference type="ARBA" id="ARBA00022448"/>
    </source>
</evidence>
<dbReference type="Gene3D" id="3.30.70.2750">
    <property type="match status" value="1"/>
</dbReference>
<evidence type="ECO:0000256" key="8">
    <source>
        <dbReference type="SAM" id="Coils"/>
    </source>
</evidence>
<keyword evidence="3" id="KW-0813">Transport</keyword>
<feature type="transmembrane region" description="Helical" evidence="9">
    <location>
        <begin position="464"/>
        <end position="486"/>
    </location>
</feature>
<dbReference type="Proteomes" id="UP000198806">
    <property type="component" value="Unassembled WGS sequence"/>
</dbReference>
<dbReference type="GO" id="GO:0007035">
    <property type="term" value="P:vacuolar acidification"/>
    <property type="evidence" value="ECO:0007669"/>
    <property type="project" value="TreeGrafter"/>
</dbReference>
<proteinExistence type="inferred from homology"/>
<dbReference type="Gene3D" id="1.20.1460.20">
    <property type="match status" value="1"/>
</dbReference>
<dbReference type="GO" id="GO:0046961">
    <property type="term" value="F:proton-transporting ATPase activity, rotational mechanism"/>
    <property type="evidence" value="ECO:0007669"/>
    <property type="project" value="InterPro"/>
</dbReference>